<feature type="domain" description="SF4 helicase" evidence="1">
    <location>
        <begin position="1"/>
        <end position="269"/>
    </location>
</feature>
<protein>
    <recommendedName>
        <fullName evidence="1">SF4 helicase domain-containing protein</fullName>
    </recommendedName>
</protein>
<dbReference type="GO" id="GO:0006260">
    <property type="term" value="P:DNA replication"/>
    <property type="evidence" value="ECO:0007669"/>
    <property type="project" value="InterPro"/>
</dbReference>
<dbReference type="PANTHER" id="PTHR12873:SF0">
    <property type="entry name" value="TWINKLE MTDNA HELICASE"/>
    <property type="match status" value="1"/>
</dbReference>
<accession>A0A382XAF2</accession>
<organism evidence="2">
    <name type="scientific">marine metagenome</name>
    <dbReference type="NCBI Taxonomy" id="408172"/>
    <lineage>
        <taxon>unclassified sequences</taxon>
        <taxon>metagenomes</taxon>
        <taxon>ecological metagenomes</taxon>
    </lineage>
</organism>
<name>A0A382XAF2_9ZZZZ</name>
<dbReference type="EMBL" id="UINC01166081">
    <property type="protein sequence ID" value="SVD67840.1"/>
    <property type="molecule type" value="Genomic_DNA"/>
</dbReference>
<dbReference type="SUPFAM" id="SSF52540">
    <property type="entry name" value="P-loop containing nucleoside triphosphate hydrolases"/>
    <property type="match status" value="1"/>
</dbReference>
<sequence length="272" mass="31021">KKDCIPYPWEGLNRKLYGLRQGELMTLTGGTGLGKSSVTRELEHWIIKTTKDNVGIISLEESRERTFDGIMSIEANAKLYIDQIRETFSEEEWDRYFDILYTEDNKDRVWIHAHFGTNDIDEIFSKLRFMIVGCNCKWVVVDHLHMIVSSLAEGDERRAIDNIMTRFRCLVEETGVGLILVSHLRRVDGNKGHENGIETSLSHLRGSQSIAQLSDCVISLERNQQSDDMEEANTTKVRVLKSRYTGDVGLATSLLYDRDTGRLSEVETGDLS</sequence>
<dbReference type="PANTHER" id="PTHR12873">
    <property type="entry name" value="T7-LIKE MITOCHONDRIAL DNA HELICASE"/>
    <property type="match status" value="1"/>
</dbReference>
<reference evidence="2" key="1">
    <citation type="submission" date="2018-05" db="EMBL/GenBank/DDBJ databases">
        <authorList>
            <person name="Lanie J.A."/>
            <person name="Ng W.-L."/>
            <person name="Kazmierczak K.M."/>
            <person name="Andrzejewski T.M."/>
            <person name="Davidsen T.M."/>
            <person name="Wayne K.J."/>
            <person name="Tettelin H."/>
            <person name="Glass J.I."/>
            <person name="Rusch D."/>
            <person name="Podicherti R."/>
            <person name="Tsui H.-C.T."/>
            <person name="Winkler M.E."/>
        </authorList>
    </citation>
    <scope>NUCLEOTIDE SEQUENCE</scope>
</reference>
<feature type="non-terminal residue" evidence="2">
    <location>
        <position position="1"/>
    </location>
</feature>
<dbReference type="PROSITE" id="PS51199">
    <property type="entry name" value="SF4_HELICASE"/>
    <property type="match status" value="1"/>
</dbReference>
<gene>
    <name evidence="2" type="ORF">METZ01_LOCUS420694</name>
</gene>
<dbReference type="Pfam" id="PF03796">
    <property type="entry name" value="DnaB_C"/>
    <property type="match status" value="1"/>
</dbReference>
<dbReference type="GO" id="GO:0003697">
    <property type="term" value="F:single-stranded DNA binding"/>
    <property type="evidence" value="ECO:0007669"/>
    <property type="project" value="InterPro"/>
</dbReference>
<proteinExistence type="predicted"/>
<dbReference type="AlphaFoldDB" id="A0A382XAF2"/>
<dbReference type="GO" id="GO:0005524">
    <property type="term" value="F:ATP binding"/>
    <property type="evidence" value="ECO:0007669"/>
    <property type="project" value="InterPro"/>
</dbReference>
<dbReference type="GO" id="GO:0043139">
    <property type="term" value="F:5'-3' DNA helicase activity"/>
    <property type="evidence" value="ECO:0007669"/>
    <property type="project" value="InterPro"/>
</dbReference>
<dbReference type="Gene3D" id="3.40.50.300">
    <property type="entry name" value="P-loop containing nucleotide triphosphate hydrolases"/>
    <property type="match status" value="1"/>
</dbReference>
<evidence type="ECO:0000313" key="2">
    <source>
        <dbReference type="EMBL" id="SVD67840.1"/>
    </source>
</evidence>
<feature type="non-terminal residue" evidence="2">
    <location>
        <position position="272"/>
    </location>
</feature>
<dbReference type="CDD" id="cd19483">
    <property type="entry name" value="RecA-like_Gp4D_helicase"/>
    <property type="match status" value="1"/>
</dbReference>
<dbReference type="InterPro" id="IPR027032">
    <property type="entry name" value="Twinkle-like"/>
</dbReference>
<dbReference type="InterPro" id="IPR007694">
    <property type="entry name" value="DNA_helicase_DnaB-like_C"/>
</dbReference>
<evidence type="ECO:0000259" key="1">
    <source>
        <dbReference type="PROSITE" id="PS51199"/>
    </source>
</evidence>
<dbReference type="InterPro" id="IPR027417">
    <property type="entry name" value="P-loop_NTPase"/>
</dbReference>